<organism evidence="1 2">
    <name type="scientific">Allacma fusca</name>
    <dbReference type="NCBI Taxonomy" id="39272"/>
    <lineage>
        <taxon>Eukaryota</taxon>
        <taxon>Metazoa</taxon>
        <taxon>Ecdysozoa</taxon>
        <taxon>Arthropoda</taxon>
        <taxon>Hexapoda</taxon>
        <taxon>Collembola</taxon>
        <taxon>Symphypleona</taxon>
        <taxon>Sminthuridae</taxon>
        <taxon>Allacma</taxon>
    </lineage>
</organism>
<accession>A0A8J2L5P0</accession>
<proteinExistence type="predicted"/>
<dbReference type="Proteomes" id="UP000708208">
    <property type="component" value="Unassembled WGS sequence"/>
</dbReference>
<protein>
    <submittedName>
        <fullName evidence="1">Uncharacterized protein</fullName>
    </submittedName>
</protein>
<gene>
    <name evidence="1" type="ORF">AFUS01_LOCUS36098</name>
</gene>
<comment type="caution">
    <text evidence="1">The sequence shown here is derived from an EMBL/GenBank/DDBJ whole genome shotgun (WGS) entry which is preliminary data.</text>
</comment>
<evidence type="ECO:0000313" key="2">
    <source>
        <dbReference type="Proteomes" id="UP000708208"/>
    </source>
</evidence>
<evidence type="ECO:0000313" key="1">
    <source>
        <dbReference type="EMBL" id="CAG7826027.1"/>
    </source>
</evidence>
<keyword evidence="2" id="KW-1185">Reference proteome</keyword>
<dbReference type="EMBL" id="CAJVCH010538319">
    <property type="protein sequence ID" value="CAG7826027.1"/>
    <property type="molecule type" value="Genomic_DNA"/>
</dbReference>
<dbReference type="AlphaFoldDB" id="A0A8J2L5P0"/>
<name>A0A8J2L5P0_9HEXA</name>
<reference evidence="1" key="1">
    <citation type="submission" date="2021-06" db="EMBL/GenBank/DDBJ databases">
        <authorList>
            <person name="Hodson N. C."/>
            <person name="Mongue J. A."/>
            <person name="Jaron S. K."/>
        </authorList>
    </citation>
    <scope>NUCLEOTIDE SEQUENCE</scope>
</reference>
<feature type="non-terminal residue" evidence="1">
    <location>
        <position position="1"/>
    </location>
</feature>
<sequence>MFHSSWEKNEPIEFQLRKGKAIRGFD</sequence>